<keyword evidence="3 12" id="KW-0378">Hydrolase</keyword>
<organism evidence="12 13">
    <name type="scientific">Sporotomaculum syntrophicum</name>
    <dbReference type="NCBI Taxonomy" id="182264"/>
    <lineage>
        <taxon>Bacteria</taxon>
        <taxon>Bacillati</taxon>
        <taxon>Bacillota</taxon>
        <taxon>Clostridia</taxon>
        <taxon>Eubacteriales</taxon>
        <taxon>Desulfallaceae</taxon>
        <taxon>Sporotomaculum</taxon>
    </lineage>
</organism>
<keyword evidence="6" id="KW-0961">Cell wall biogenesis/degradation</keyword>
<dbReference type="Pfam" id="PF00768">
    <property type="entry name" value="Peptidase_S11"/>
    <property type="match status" value="1"/>
</dbReference>
<dbReference type="PANTHER" id="PTHR21581:SF6">
    <property type="entry name" value="TRAFFICKING PROTEIN PARTICLE COMPLEX SUBUNIT 12"/>
    <property type="match status" value="1"/>
</dbReference>
<evidence type="ECO:0000256" key="10">
    <source>
        <dbReference type="SAM" id="Phobius"/>
    </source>
</evidence>
<comment type="caution">
    <text evidence="12">The sequence shown here is derived from an EMBL/GenBank/DDBJ whole genome shotgun (WGS) entry which is preliminary data.</text>
</comment>
<gene>
    <name evidence="12" type="primary">dacB_1</name>
    <name evidence="12" type="ORF">SPSYN_01367</name>
</gene>
<keyword evidence="13" id="KW-1185">Reference proteome</keyword>
<keyword evidence="10" id="KW-0472">Membrane</keyword>
<name>A0A9D2WQT8_9FIRM</name>
<dbReference type="GO" id="GO:0008360">
    <property type="term" value="P:regulation of cell shape"/>
    <property type="evidence" value="ECO:0007669"/>
    <property type="project" value="UniProtKB-KW"/>
</dbReference>
<feature type="active site" description="Acyl-ester intermediate" evidence="7">
    <location>
        <position position="84"/>
    </location>
</feature>
<evidence type="ECO:0000256" key="2">
    <source>
        <dbReference type="ARBA" id="ARBA00022729"/>
    </source>
</evidence>
<reference evidence="12" key="1">
    <citation type="submission" date="2016-02" db="EMBL/GenBank/DDBJ databases">
        <title>Draft Genome Sequence of Sporotomaculum syntrophicum Strain FB, a Syntrophic Benzoate Degrader.</title>
        <authorList>
            <person name="Nobu M.K."/>
            <person name="Narihiro T."/>
            <person name="Qiu Y.-L."/>
            <person name="Ohashi A."/>
            <person name="Liu W.-T."/>
            <person name="Yuji S."/>
        </authorList>
    </citation>
    <scope>NUCLEOTIDE SEQUENCE</scope>
    <source>
        <strain evidence="12">FB</strain>
    </source>
</reference>
<evidence type="ECO:0000313" key="12">
    <source>
        <dbReference type="EMBL" id="KAF1085231.1"/>
    </source>
</evidence>
<dbReference type="GO" id="GO:0009252">
    <property type="term" value="P:peptidoglycan biosynthetic process"/>
    <property type="evidence" value="ECO:0007669"/>
    <property type="project" value="UniProtKB-KW"/>
</dbReference>
<dbReference type="InterPro" id="IPR001967">
    <property type="entry name" value="Peptidase_S11_N"/>
</dbReference>
<evidence type="ECO:0000256" key="5">
    <source>
        <dbReference type="ARBA" id="ARBA00022984"/>
    </source>
</evidence>
<feature type="binding site" evidence="8">
    <location>
        <position position="257"/>
    </location>
    <ligand>
        <name>substrate</name>
    </ligand>
</feature>
<dbReference type="SUPFAM" id="SSF56601">
    <property type="entry name" value="beta-lactamase/transpeptidase-like"/>
    <property type="match status" value="1"/>
</dbReference>
<evidence type="ECO:0000256" key="1">
    <source>
        <dbReference type="ARBA" id="ARBA00007164"/>
    </source>
</evidence>
<evidence type="ECO:0000256" key="8">
    <source>
        <dbReference type="PIRSR" id="PIRSR618044-2"/>
    </source>
</evidence>
<keyword evidence="12" id="KW-0645">Protease</keyword>
<feature type="active site" evidence="7">
    <location>
        <position position="144"/>
    </location>
</feature>
<sequence length="307" mass="33762">MRKTKKGKSKFRIISLMIVVIAFAYIINLALNGESLVPSLKVAPDSAFSIPLDNLHSSNAILIQLDNNSILMQKNSRQKIYPASLTKIMTAIVAIEKLPDLQESIVLSNSMFPELYKSDASMAGFQPGEKVRAIDLLYGVMLPSGAESCIGLAEYIAGSEQSFVEMMNQKAMVLGLKNTHFTNTTGLHNYKHYTTVEDLSIILIYALQNNTFRDIFTASIYSTTPTNKNPGGITFVNTMFKNMESPLINDGKILGGKTGYTEEAGLCLASLAQKDGREYILVTAGSKGNHESEQYNIVDAYTVYNKL</sequence>
<evidence type="ECO:0000256" key="3">
    <source>
        <dbReference type="ARBA" id="ARBA00022801"/>
    </source>
</evidence>
<dbReference type="OrthoDB" id="9791132at2"/>
<accession>A0A9D2WQT8</accession>
<dbReference type="Gene3D" id="3.40.710.10">
    <property type="entry name" value="DD-peptidase/beta-lactamase superfamily"/>
    <property type="match status" value="1"/>
</dbReference>
<dbReference type="GO" id="GO:0071555">
    <property type="term" value="P:cell wall organization"/>
    <property type="evidence" value="ECO:0007669"/>
    <property type="project" value="UniProtKB-KW"/>
</dbReference>
<dbReference type="InterPro" id="IPR012338">
    <property type="entry name" value="Beta-lactam/transpept-like"/>
</dbReference>
<dbReference type="GO" id="GO:0006508">
    <property type="term" value="P:proteolysis"/>
    <property type="evidence" value="ECO:0007669"/>
    <property type="project" value="InterPro"/>
</dbReference>
<keyword evidence="10" id="KW-1133">Transmembrane helix</keyword>
<keyword evidence="5" id="KW-0573">Peptidoglycan synthesis</keyword>
<evidence type="ECO:0000256" key="6">
    <source>
        <dbReference type="ARBA" id="ARBA00023316"/>
    </source>
</evidence>
<dbReference type="EMBL" id="LSRS01000003">
    <property type="protein sequence ID" value="KAF1085231.1"/>
    <property type="molecule type" value="Genomic_DNA"/>
</dbReference>
<dbReference type="PRINTS" id="PR00725">
    <property type="entry name" value="DADACBPTASE1"/>
</dbReference>
<keyword evidence="2" id="KW-0732">Signal</keyword>
<evidence type="ECO:0000256" key="4">
    <source>
        <dbReference type="ARBA" id="ARBA00022960"/>
    </source>
</evidence>
<comment type="similarity">
    <text evidence="1 9">Belongs to the peptidase S11 family.</text>
</comment>
<feature type="active site" description="Proton acceptor" evidence="7">
    <location>
        <position position="87"/>
    </location>
</feature>
<evidence type="ECO:0000256" key="9">
    <source>
        <dbReference type="RuleBase" id="RU004016"/>
    </source>
</evidence>
<keyword evidence="4" id="KW-0133">Cell shape</keyword>
<keyword evidence="10" id="KW-0812">Transmembrane</keyword>
<dbReference type="GO" id="GO:0009002">
    <property type="term" value="F:serine-type D-Ala-D-Ala carboxypeptidase activity"/>
    <property type="evidence" value="ECO:0007669"/>
    <property type="project" value="UniProtKB-EC"/>
</dbReference>
<dbReference type="EC" id="3.4.16.4" evidence="12"/>
<evidence type="ECO:0000256" key="7">
    <source>
        <dbReference type="PIRSR" id="PIRSR618044-1"/>
    </source>
</evidence>
<keyword evidence="12" id="KW-0121">Carboxypeptidase</keyword>
<feature type="domain" description="Peptidase S11 D-alanyl-D-alanine carboxypeptidase A N-terminal" evidence="11">
    <location>
        <begin position="54"/>
        <end position="286"/>
    </location>
</feature>
<evidence type="ECO:0000259" key="11">
    <source>
        <dbReference type="Pfam" id="PF00768"/>
    </source>
</evidence>
<feature type="transmembrane region" description="Helical" evidence="10">
    <location>
        <begin position="12"/>
        <end position="31"/>
    </location>
</feature>
<proteinExistence type="inferred from homology"/>
<dbReference type="InterPro" id="IPR018044">
    <property type="entry name" value="Peptidase_S11"/>
</dbReference>
<protein>
    <submittedName>
        <fullName evidence="12">D-alanyl-D-alanine carboxypeptidase DacB</fullName>
        <ecNumber evidence="12">3.4.16.4</ecNumber>
    </submittedName>
</protein>
<evidence type="ECO:0000313" key="13">
    <source>
        <dbReference type="Proteomes" id="UP000798488"/>
    </source>
</evidence>
<dbReference type="PANTHER" id="PTHR21581">
    <property type="entry name" value="D-ALANYL-D-ALANINE CARBOXYPEPTIDASE"/>
    <property type="match status" value="1"/>
</dbReference>
<dbReference type="Proteomes" id="UP000798488">
    <property type="component" value="Unassembled WGS sequence"/>
</dbReference>
<dbReference type="RefSeq" id="WP_161821729.1">
    <property type="nucleotide sequence ID" value="NZ_LSRS01000003.1"/>
</dbReference>
<dbReference type="AlphaFoldDB" id="A0A9D2WQT8"/>